<comment type="subcellular location">
    <subcellularLocation>
        <location evidence="1 7">Cell membrane</location>
        <topology evidence="1 7">Multi-pass membrane protein</topology>
    </subcellularLocation>
</comment>
<evidence type="ECO:0000256" key="7">
    <source>
        <dbReference type="RuleBase" id="RU363032"/>
    </source>
</evidence>
<accession>A0ABP5AX56</accession>
<proteinExistence type="inferred from homology"/>
<evidence type="ECO:0000256" key="1">
    <source>
        <dbReference type="ARBA" id="ARBA00004651"/>
    </source>
</evidence>
<evidence type="ECO:0000256" key="3">
    <source>
        <dbReference type="ARBA" id="ARBA00022475"/>
    </source>
</evidence>
<keyword evidence="3" id="KW-1003">Cell membrane</keyword>
<dbReference type="PANTHER" id="PTHR30614">
    <property type="entry name" value="MEMBRANE COMPONENT OF AMINO ACID ABC TRANSPORTER"/>
    <property type="match status" value="1"/>
</dbReference>
<dbReference type="Proteomes" id="UP001501612">
    <property type="component" value="Unassembled WGS sequence"/>
</dbReference>
<dbReference type="PROSITE" id="PS50928">
    <property type="entry name" value="ABC_TM1"/>
    <property type="match status" value="1"/>
</dbReference>
<keyword evidence="10" id="KW-1185">Reference proteome</keyword>
<evidence type="ECO:0000256" key="4">
    <source>
        <dbReference type="ARBA" id="ARBA00022692"/>
    </source>
</evidence>
<dbReference type="PANTHER" id="PTHR30614:SF21">
    <property type="entry name" value="AMINO ACID ABC TRANSPORTER PERMEASE"/>
    <property type="match status" value="1"/>
</dbReference>
<dbReference type="RefSeq" id="WP_344007321.1">
    <property type="nucleotide sequence ID" value="NZ_BAAAMY010000005.1"/>
</dbReference>
<sequence length="287" mass="31113">MSTSVLFDVPGPRARRRARIYTVLSAVALVALLAGIVWKLYDAGQLTYDKWEVFVTPQYLGVLLVDGLLVTLQMAFFSIVFAVVFGLVFGLGKLSDHRVVRWPCWLVVEFFRAVPVLILIIFVFYLLSIGGGPLSTFWCVVVALTLYNGSVLAEVFRAGVLAVPAGQAEAAYAIGMRKTQVLWIVQLPQAVKVMLPALISQCVVALKDTSLGYYIVAPGLTAVGRSIYLEFQNQVPTAIVLAALYIAANLVLTAIANVLQKRLIGEKAPVLEVTVAGIADRDTGRAV</sequence>
<name>A0ABP5AX56_9ACTN</name>
<dbReference type="CDD" id="cd06261">
    <property type="entry name" value="TM_PBP2"/>
    <property type="match status" value="1"/>
</dbReference>
<feature type="domain" description="ABC transmembrane type-1" evidence="8">
    <location>
        <begin position="68"/>
        <end position="256"/>
    </location>
</feature>
<organism evidence="9 10">
    <name type="scientific">Nocardioides lentus</name>
    <dbReference type="NCBI Taxonomy" id="338077"/>
    <lineage>
        <taxon>Bacteria</taxon>
        <taxon>Bacillati</taxon>
        <taxon>Actinomycetota</taxon>
        <taxon>Actinomycetes</taxon>
        <taxon>Propionibacteriales</taxon>
        <taxon>Nocardioidaceae</taxon>
        <taxon>Nocardioides</taxon>
    </lineage>
</organism>
<evidence type="ECO:0000259" key="8">
    <source>
        <dbReference type="PROSITE" id="PS50928"/>
    </source>
</evidence>
<dbReference type="InterPro" id="IPR000515">
    <property type="entry name" value="MetI-like"/>
</dbReference>
<comment type="caution">
    <text evidence="9">The sequence shown here is derived from an EMBL/GenBank/DDBJ whole genome shotgun (WGS) entry which is preliminary data.</text>
</comment>
<keyword evidence="5 7" id="KW-1133">Transmembrane helix</keyword>
<feature type="transmembrane region" description="Helical" evidence="7">
    <location>
        <begin position="20"/>
        <end position="41"/>
    </location>
</feature>
<evidence type="ECO:0000313" key="10">
    <source>
        <dbReference type="Proteomes" id="UP001501612"/>
    </source>
</evidence>
<evidence type="ECO:0000256" key="6">
    <source>
        <dbReference type="ARBA" id="ARBA00023136"/>
    </source>
</evidence>
<dbReference type="SUPFAM" id="SSF161098">
    <property type="entry name" value="MetI-like"/>
    <property type="match status" value="1"/>
</dbReference>
<feature type="transmembrane region" description="Helical" evidence="7">
    <location>
        <begin position="61"/>
        <end position="92"/>
    </location>
</feature>
<keyword evidence="4 7" id="KW-0812">Transmembrane</keyword>
<feature type="transmembrane region" description="Helical" evidence="7">
    <location>
        <begin position="238"/>
        <end position="259"/>
    </location>
</feature>
<dbReference type="InterPro" id="IPR010065">
    <property type="entry name" value="AA_ABC_transptr_permease_3TM"/>
</dbReference>
<keyword evidence="6 7" id="KW-0472">Membrane</keyword>
<feature type="transmembrane region" description="Helical" evidence="7">
    <location>
        <begin position="104"/>
        <end position="127"/>
    </location>
</feature>
<dbReference type="InterPro" id="IPR043429">
    <property type="entry name" value="ArtM/GltK/GlnP/TcyL/YhdX-like"/>
</dbReference>
<evidence type="ECO:0000313" key="9">
    <source>
        <dbReference type="EMBL" id="GAA1921024.1"/>
    </source>
</evidence>
<keyword evidence="2 7" id="KW-0813">Transport</keyword>
<dbReference type="NCBIfam" id="TIGR01726">
    <property type="entry name" value="HEQRo_perm_3TM"/>
    <property type="match status" value="1"/>
</dbReference>
<gene>
    <name evidence="9" type="ORF">GCM10009737_23190</name>
</gene>
<dbReference type="Pfam" id="PF00528">
    <property type="entry name" value="BPD_transp_1"/>
    <property type="match status" value="1"/>
</dbReference>
<protein>
    <submittedName>
        <fullName evidence="9">Amino acid ABC transporter permease</fullName>
    </submittedName>
</protein>
<dbReference type="InterPro" id="IPR035906">
    <property type="entry name" value="MetI-like_sf"/>
</dbReference>
<evidence type="ECO:0000256" key="2">
    <source>
        <dbReference type="ARBA" id="ARBA00022448"/>
    </source>
</evidence>
<reference evidence="10" key="1">
    <citation type="journal article" date="2019" name="Int. J. Syst. Evol. Microbiol.">
        <title>The Global Catalogue of Microorganisms (GCM) 10K type strain sequencing project: providing services to taxonomists for standard genome sequencing and annotation.</title>
        <authorList>
            <consortium name="The Broad Institute Genomics Platform"/>
            <consortium name="The Broad Institute Genome Sequencing Center for Infectious Disease"/>
            <person name="Wu L."/>
            <person name="Ma J."/>
        </authorList>
    </citation>
    <scope>NUCLEOTIDE SEQUENCE [LARGE SCALE GENOMIC DNA]</scope>
    <source>
        <strain evidence="10">JCM 14046</strain>
    </source>
</reference>
<evidence type="ECO:0000256" key="5">
    <source>
        <dbReference type="ARBA" id="ARBA00022989"/>
    </source>
</evidence>
<comment type="similarity">
    <text evidence="7">Belongs to the binding-protein-dependent transport system permease family.</text>
</comment>
<dbReference type="Gene3D" id="1.10.3720.10">
    <property type="entry name" value="MetI-like"/>
    <property type="match status" value="1"/>
</dbReference>
<dbReference type="EMBL" id="BAAAMY010000005">
    <property type="protein sequence ID" value="GAA1921024.1"/>
    <property type="molecule type" value="Genomic_DNA"/>
</dbReference>